<feature type="region of interest" description="Disordered" evidence="1">
    <location>
        <begin position="50"/>
        <end position="83"/>
    </location>
</feature>
<evidence type="ECO:0000313" key="3">
    <source>
        <dbReference type="Proteomes" id="UP001189429"/>
    </source>
</evidence>
<comment type="caution">
    <text evidence="2">The sequence shown here is derived from an EMBL/GenBank/DDBJ whole genome shotgun (WGS) entry which is preliminary data.</text>
</comment>
<evidence type="ECO:0000313" key="2">
    <source>
        <dbReference type="EMBL" id="CAK0847242.1"/>
    </source>
</evidence>
<protein>
    <submittedName>
        <fullName evidence="2">Uncharacterized protein</fullName>
    </submittedName>
</protein>
<dbReference type="Proteomes" id="UP001189429">
    <property type="component" value="Unassembled WGS sequence"/>
</dbReference>
<reference evidence="2" key="1">
    <citation type="submission" date="2023-10" db="EMBL/GenBank/DDBJ databases">
        <authorList>
            <person name="Chen Y."/>
            <person name="Shah S."/>
            <person name="Dougan E. K."/>
            <person name="Thang M."/>
            <person name="Chan C."/>
        </authorList>
    </citation>
    <scope>NUCLEOTIDE SEQUENCE [LARGE SCALE GENOMIC DNA]</scope>
</reference>
<keyword evidence="3" id="KW-1185">Reference proteome</keyword>
<accession>A0ABN9TML4</accession>
<sequence length="243" mass="26242">MYPLFYDLREERCDPVFNPLLQCWTYAWITDDGDGVEWLAAPVRQYRYRQRQAARGRSSREPSTRSPSPARDRDEQAADIEGDALRRPIAAMVADDAIERDAVQADDAIEHDAEQAAMHVEGDQADDAIERDAEQAAMYVEGDAEQADDAIEHDAEQADAAATVEGDAEQAAKSDEGNSTAGGLASRSAERDAADHADAAANDEALLTGIAVQPSEWGAAIDVDDSAPFMEAAIDVEDSDADV</sequence>
<gene>
    <name evidence="2" type="ORF">PCOR1329_LOCUS40511</name>
</gene>
<feature type="compositionally biased region" description="Basic and acidic residues" evidence="1">
    <location>
        <begin position="188"/>
        <end position="198"/>
    </location>
</feature>
<dbReference type="EMBL" id="CAUYUJ010014885">
    <property type="protein sequence ID" value="CAK0847242.1"/>
    <property type="molecule type" value="Genomic_DNA"/>
</dbReference>
<organism evidence="2 3">
    <name type="scientific">Prorocentrum cordatum</name>
    <dbReference type="NCBI Taxonomy" id="2364126"/>
    <lineage>
        <taxon>Eukaryota</taxon>
        <taxon>Sar</taxon>
        <taxon>Alveolata</taxon>
        <taxon>Dinophyceae</taxon>
        <taxon>Prorocentrales</taxon>
        <taxon>Prorocentraceae</taxon>
        <taxon>Prorocentrum</taxon>
    </lineage>
</organism>
<name>A0ABN9TML4_9DINO</name>
<proteinExistence type="predicted"/>
<feature type="region of interest" description="Disordered" evidence="1">
    <location>
        <begin position="156"/>
        <end position="200"/>
    </location>
</feature>
<evidence type="ECO:0000256" key="1">
    <source>
        <dbReference type="SAM" id="MobiDB-lite"/>
    </source>
</evidence>